<reference evidence="1 2" key="1">
    <citation type="submission" date="2020-08" db="EMBL/GenBank/DDBJ databases">
        <title>Genomic Encyclopedia of Type Strains, Phase III (KMG-III): the genomes of soil and plant-associated and newly described type strains.</title>
        <authorList>
            <person name="Whitman W."/>
        </authorList>
    </citation>
    <scope>NUCLEOTIDE SEQUENCE [LARGE SCALE GENOMIC DNA]</scope>
    <source>
        <strain evidence="1 2">CECT 8799</strain>
    </source>
</reference>
<dbReference type="Gene3D" id="3.90.226.10">
    <property type="entry name" value="2-enoyl-CoA Hydratase, Chain A, domain 1"/>
    <property type="match status" value="1"/>
</dbReference>
<dbReference type="SUPFAM" id="SSF52096">
    <property type="entry name" value="ClpP/crotonase"/>
    <property type="match status" value="1"/>
</dbReference>
<dbReference type="EMBL" id="JACHWZ010000010">
    <property type="protein sequence ID" value="MBB3061528.1"/>
    <property type="molecule type" value="Genomic_DNA"/>
</dbReference>
<organism evidence="1 2">
    <name type="scientific">Microbulbifer rhizosphaerae</name>
    <dbReference type="NCBI Taxonomy" id="1562603"/>
    <lineage>
        <taxon>Bacteria</taxon>
        <taxon>Pseudomonadati</taxon>
        <taxon>Pseudomonadota</taxon>
        <taxon>Gammaproteobacteria</taxon>
        <taxon>Cellvibrionales</taxon>
        <taxon>Microbulbiferaceae</taxon>
        <taxon>Microbulbifer</taxon>
    </lineage>
</organism>
<comment type="caution">
    <text evidence="1">The sequence shown here is derived from an EMBL/GenBank/DDBJ whole genome shotgun (WGS) entry which is preliminary data.</text>
</comment>
<dbReference type="InterPro" id="IPR029045">
    <property type="entry name" value="ClpP/crotonase-like_dom_sf"/>
</dbReference>
<gene>
    <name evidence="1" type="ORF">FHS09_002366</name>
</gene>
<name>A0A7W4Z972_9GAMM</name>
<evidence type="ECO:0000313" key="1">
    <source>
        <dbReference type="EMBL" id="MBB3061528.1"/>
    </source>
</evidence>
<sequence length="81" mass="9093">MGEPTGGNPVGYQDMDSFSLPNSGWTITYSKRNYRFQDNYSEGVQPDVPIEIDWESYRRGIDKPLAWVLADIASRNPGGAH</sequence>
<dbReference type="AlphaFoldDB" id="A0A7W4Z972"/>
<accession>A0A7W4Z972</accession>
<protein>
    <submittedName>
        <fullName evidence="1">Uncharacterized protein</fullName>
    </submittedName>
</protein>
<keyword evidence="2" id="KW-1185">Reference proteome</keyword>
<proteinExistence type="predicted"/>
<dbReference type="Proteomes" id="UP000535937">
    <property type="component" value="Unassembled WGS sequence"/>
</dbReference>
<evidence type="ECO:0000313" key="2">
    <source>
        <dbReference type="Proteomes" id="UP000535937"/>
    </source>
</evidence>